<reference evidence="2" key="1">
    <citation type="submission" date="2022-07" db="EMBL/GenBank/DDBJ databases">
        <title>Phylogenomic reconstructions and comparative analyses of Kickxellomycotina fungi.</title>
        <authorList>
            <person name="Reynolds N.K."/>
            <person name="Stajich J.E."/>
            <person name="Barry K."/>
            <person name="Grigoriev I.V."/>
            <person name="Crous P."/>
            <person name="Smith M.E."/>
        </authorList>
    </citation>
    <scope>NUCLEOTIDE SEQUENCE</scope>
    <source>
        <strain evidence="2">NBRC 100468</strain>
    </source>
</reference>
<comment type="caution">
    <text evidence="2">The sequence shown here is derived from an EMBL/GenBank/DDBJ whole genome shotgun (WGS) entry which is preliminary data.</text>
</comment>
<evidence type="ECO:0000256" key="1">
    <source>
        <dbReference type="SAM" id="MobiDB-lite"/>
    </source>
</evidence>
<evidence type="ECO:0000313" key="2">
    <source>
        <dbReference type="EMBL" id="KAJ1913430.1"/>
    </source>
</evidence>
<accession>A0A9W7ZYG3</accession>
<feature type="region of interest" description="Disordered" evidence="1">
    <location>
        <begin position="1"/>
        <end position="20"/>
    </location>
</feature>
<evidence type="ECO:0000313" key="3">
    <source>
        <dbReference type="Proteomes" id="UP001150538"/>
    </source>
</evidence>
<dbReference type="Proteomes" id="UP001150538">
    <property type="component" value="Unassembled WGS sequence"/>
</dbReference>
<sequence length="88" mass="10231">MSDSNELVYTDSETNEKVSRKQVEETIESCVGYMPQRYAFFRGHDQTKENIIQALKLDLRANQDVAFSYYNNVNNQNSKIGFEFTYTG</sequence>
<dbReference type="AlphaFoldDB" id="A0A9W7ZYG3"/>
<dbReference type="EMBL" id="JANBPU010000263">
    <property type="protein sequence ID" value="KAJ1913430.1"/>
    <property type="molecule type" value="Genomic_DNA"/>
</dbReference>
<name>A0A9W7ZYG3_9FUNG</name>
<gene>
    <name evidence="2" type="ORF">H4219_005223</name>
</gene>
<keyword evidence="3" id="KW-1185">Reference proteome</keyword>
<protein>
    <submittedName>
        <fullName evidence="2">Uncharacterized protein</fullName>
    </submittedName>
</protein>
<organism evidence="2 3">
    <name type="scientific">Mycoemilia scoparia</name>
    <dbReference type="NCBI Taxonomy" id="417184"/>
    <lineage>
        <taxon>Eukaryota</taxon>
        <taxon>Fungi</taxon>
        <taxon>Fungi incertae sedis</taxon>
        <taxon>Zoopagomycota</taxon>
        <taxon>Kickxellomycotina</taxon>
        <taxon>Kickxellomycetes</taxon>
        <taxon>Kickxellales</taxon>
        <taxon>Kickxellaceae</taxon>
        <taxon>Mycoemilia</taxon>
    </lineage>
</organism>
<proteinExistence type="predicted"/>